<evidence type="ECO:0000256" key="4">
    <source>
        <dbReference type="ARBA" id="ARBA00023136"/>
    </source>
</evidence>
<comment type="subcellular location">
    <subcellularLocation>
        <location evidence="1">Membrane</location>
        <topology evidence="1">Multi-pass membrane protein</topology>
    </subcellularLocation>
</comment>
<evidence type="ECO:0000256" key="5">
    <source>
        <dbReference type="SAM" id="Phobius"/>
    </source>
</evidence>
<comment type="caution">
    <text evidence="7">The sequence shown here is derived from an EMBL/GenBank/DDBJ whole genome shotgun (WGS) entry which is preliminary data.</text>
</comment>
<feature type="transmembrane region" description="Helical" evidence="5">
    <location>
        <begin position="75"/>
        <end position="93"/>
    </location>
</feature>
<keyword evidence="3 5" id="KW-1133">Transmembrane helix</keyword>
<keyword evidence="2 5" id="KW-0812">Transmembrane</keyword>
<dbReference type="InterPro" id="IPR035952">
    <property type="entry name" value="Rhomboid-like_sf"/>
</dbReference>
<keyword evidence="4 5" id="KW-0472">Membrane</keyword>
<dbReference type="PANTHER" id="PTHR43066:SF11">
    <property type="entry name" value="PEPTIDASE S54 RHOMBOID DOMAIN-CONTAINING PROTEIN"/>
    <property type="match status" value="1"/>
</dbReference>
<dbReference type="Proteomes" id="UP000060630">
    <property type="component" value="Unassembled WGS sequence"/>
</dbReference>
<dbReference type="PANTHER" id="PTHR43066">
    <property type="entry name" value="RHOMBOID-RELATED PROTEIN"/>
    <property type="match status" value="1"/>
</dbReference>
<evidence type="ECO:0000256" key="1">
    <source>
        <dbReference type="ARBA" id="ARBA00004141"/>
    </source>
</evidence>
<evidence type="ECO:0000259" key="6">
    <source>
        <dbReference type="Pfam" id="PF01694"/>
    </source>
</evidence>
<dbReference type="AlphaFoldDB" id="A0A106QCB7"/>
<gene>
    <name evidence="7" type="ORF">WL29_22435</name>
</gene>
<reference evidence="7 8" key="1">
    <citation type="submission" date="2015-11" db="EMBL/GenBank/DDBJ databases">
        <title>Expanding the genomic diversity of Burkholderia species for the development of highly accurate diagnostics.</title>
        <authorList>
            <person name="Sahl J."/>
            <person name="Keim P."/>
            <person name="Wagner D."/>
        </authorList>
    </citation>
    <scope>NUCLEOTIDE SEQUENCE [LARGE SCALE GENOMIC DNA]</scope>
    <source>
        <strain evidence="7 8">MSMB2087WGS</strain>
    </source>
</reference>
<evidence type="ECO:0000313" key="7">
    <source>
        <dbReference type="EMBL" id="KWA84349.1"/>
    </source>
</evidence>
<feature type="domain" description="Peptidase S54 rhomboid" evidence="6">
    <location>
        <begin position="39"/>
        <end position="173"/>
    </location>
</feature>
<organism evidence="7 8">
    <name type="scientific">Burkholderia ubonensis</name>
    <dbReference type="NCBI Taxonomy" id="101571"/>
    <lineage>
        <taxon>Bacteria</taxon>
        <taxon>Pseudomonadati</taxon>
        <taxon>Pseudomonadota</taxon>
        <taxon>Betaproteobacteria</taxon>
        <taxon>Burkholderiales</taxon>
        <taxon>Burkholderiaceae</taxon>
        <taxon>Burkholderia</taxon>
        <taxon>Burkholderia cepacia complex</taxon>
    </lineage>
</organism>
<proteinExistence type="predicted"/>
<dbReference type="EMBL" id="LPHD01000049">
    <property type="protein sequence ID" value="KWA84349.1"/>
    <property type="molecule type" value="Genomic_DNA"/>
</dbReference>
<evidence type="ECO:0000256" key="2">
    <source>
        <dbReference type="ARBA" id="ARBA00022692"/>
    </source>
</evidence>
<evidence type="ECO:0000313" key="8">
    <source>
        <dbReference type="Proteomes" id="UP000060630"/>
    </source>
</evidence>
<dbReference type="InterPro" id="IPR022764">
    <property type="entry name" value="Peptidase_S54_rhomboid_dom"/>
</dbReference>
<feature type="transmembrane region" description="Helical" evidence="5">
    <location>
        <begin position="49"/>
        <end position="68"/>
    </location>
</feature>
<dbReference type="SUPFAM" id="SSF144091">
    <property type="entry name" value="Rhomboid-like"/>
    <property type="match status" value="1"/>
</dbReference>
<sequence length="175" mass="18783">MQMLALFLGSIWAVSCLGFIFPIQNALGIEPRSFFGLLGIATAPWVHGNFAHLMTNTVPLLVLGWLAMFPKQEDFWSAIIGSAACAGLTAWLLGGANTVHIGASGLVFGLFGFILARGYYARRPVDLLAAMAAAAMYGISMLWSLLPVYSSVSWQSHLGGIIGGVLTARMVHRRQ</sequence>
<dbReference type="GO" id="GO:0016020">
    <property type="term" value="C:membrane"/>
    <property type="evidence" value="ECO:0007669"/>
    <property type="project" value="UniProtKB-SubCell"/>
</dbReference>
<feature type="transmembrane region" description="Helical" evidence="5">
    <location>
        <begin position="99"/>
        <end position="120"/>
    </location>
</feature>
<evidence type="ECO:0000256" key="3">
    <source>
        <dbReference type="ARBA" id="ARBA00022989"/>
    </source>
</evidence>
<protein>
    <recommendedName>
        <fullName evidence="6">Peptidase S54 rhomboid domain-containing protein</fullName>
    </recommendedName>
</protein>
<dbReference type="GO" id="GO:0004252">
    <property type="term" value="F:serine-type endopeptidase activity"/>
    <property type="evidence" value="ECO:0007669"/>
    <property type="project" value="InterPro"/>
</dbReference>
<dbReference type="Pfam" id="PF01694">
    <property type="entry name" value="Rhomboid"/>
    <property type="match status" value="1"/>
</dbReference>
<name>A0A106QCB7_9BURK</name>
<accession>A0A106QCB7</accession>
<dbReference type="Gene3D" id="1.20.1540.10">
    <property type="entry name" value="Rhomboid-like"/>
    <property type="match status" value="1"/>
</dbReference>
<feature type="transmembrane region" description="Helical" evidence="5">
    <location>
        <begin position="127"/>
        <end position="146"/>
    </location>
</feature>